<dbReference type="InterPro" id="IPR000504">
    <property type="entry name" value="RRM_dom"/>
</dbReference>
<name>A0ABD1NCI9_9FABA</name>
<dbReference type="SUPFAM" id="SSF117018">
    <property type="entry name" value="ATP-dependent DNA ligase DNA-binding domain"/>
    <property type="match status" value="1"/>
</dbReference>
<keyword evidence="5" id="KW-0812">Transmembrane</keyword>
<evidence type="ECO:0000313" key="7">
    <source>
        <dbReference type="EMBL" id="KAL2345838.1"/>
    </source>
</evidence>
<protein>
    <recommendedName>
        <fullName evidence="6">RRM domain-containing protein</fullName>
    </recommendedName>
</protein>
<dbReference type="Pfam" id="PF04675">
    <property type="entry name" value="DNA_ligase_A_N"/>
    <property type="match status" value="1"/>
</dbReference>
<organism evidence="7 8">
    <name type="scientific">Flemingia macrophylla</name>
    <dbReference type="NCBI Taxonomy" id="520843"/>
    <lineage>
        <taxon>Eukaryota</taxon>
        <taxon>Viridiplantae</taxon>
        <taxon>Streptophyta</taxon>
        <taxon>Embryophyta</taxon>
        <taxon>Tracheophyta</taxon>
        <taxon>Spermatophyta</taxon>
        <taxon>Magnoliopsida</taxon>
        <taxon>eudicotyledons</taxon>
        <taxon>Gunneridae</taxon>
        <taxon>Pentapetalae</taxon>
        <taxon>rosids</taxon>
        <taxon>fabids</taxon>
        <taxon>Fabales</taxon>
        <taxon>Fabaceae</taxon>
        <taxon>Papilionoideae</taxon>
        <taxon>50 kb inversion clade</taxon>
        <taxon>NPAAA clade</taxon>
        <taxon>indigoferoid/millettioid clade</taxon>
        <taxon>Phaseoleae</taxon>
        <taxon>Flemingia</taxon>
    </lineage>
</organism>
<accession>A0ABD1NCI9</accession>
<feature type="compositionally biased region" description="Pro residues" evidence="4">
    <location>
        <begin position="34"/>
        <end position="48"/>
    </location>
</feature>
<keyword evidence="5" id="KW-1133">Transmembrane helix</keyword>
<evidence type="ECO:0000256" key="1">
    <source>
        <dbReference type="ARBA" id="ARBA00007572"/>
    </source>
</evidence>
<dbReference type="EMBL" id="JBGMDY010000002">
    <property type="protein sequence ID" value="KAL2345838.1"/>
    <property type="molecule type" value="Genomic_DNA"/>
</dbReference>
<dbReference type="PROSITE" id="PS50102">
    <property type="entry name" value="RRM"/>
    <property type="match status" value="1"/>
</dbReference>
<feature type="domain" description="RRM" evidence="6">
    <location>
        <begin position="165"/>
        <end position="214"/>
    </location>
</feature>
<feature type="region of interest" description="Disordered" evidence="4">
    <location>
        <begin position="1"/>
        <end position="120"/>
    </location>
</feature>
<dbReference type="InterPro" id="IPR035979">
    <property type="entry name" value="RBD_domain_sf"/>
</dbReference>
<gene>
    <name evidence="7" type="ORF">Fmac_007123</name>
</gene>
<dbReference type="PANTHER" id="PTHR45674:SF9">
    <property type="entry name" value="DNA LIGASE 3"/>
    <property type="match status" value="1"/>
</dbReference>
<comment type="caution">
    <text evidence="7">The sequence shown here is derived from an EMBL/GenBank/DDBJ whole genome shotgun (WGS) entry which is preliminary data.</text>
</comment>
<feature type="compositionally biased region" description="Basic and acidic residues" evidence="4">
    <location>
        <begin position="8"/>
        <end position="18"/>
    </location>
</feature>
<evidence type="ECO:0000259" key="6">
    <source>
        <dbReference type="PROSITE" id="PS50102"/>
    </source>
</evidence>
<dbReference type="Proteomes" id="UP001603857">
    <property type="component" value="Unassembled WGS sequence"/>
</dbReference>
<feature type="compositionally biased region" description="Acidic residues" evidence="4">
    <location>
        <begin position="107"/>
        <end position="120"/>
    </location>
</feature>
<evidence type="ECO:0000256" key="4">
    <source>
        <dbReference type="SAM" id="MobiDB-lite"/>
    </source>
</evidence>
<dbReference type="AlphaFoldDB" id="A0ABD1NCI9"/>
<dbReference type="PANTHER" id="PTHR45674">
    <property type="entry name" value="DNA LIGASE 1/3 FAMILY MEMBER"/>
    <property type="match status" value="1"/>
</dbReference>
<reference evidence="7 8" key="1">
    <citation type="submission" date="2024-08" db="EMBL/GenBank/DDBJ databases">
        <title>Insights into the chromosomal genome structure of Flemingia macrophylla.</title>
        <authorList>
            <person name="Ding Y."/>
            <person name="Zhao Y."/>
            <person name="Bi W."/>
            <person name="Wu M."/>
            <person name="Zhao G."/>
            <person name="Gong Y."/>
            <person name="Li W."/>
            <person name="Zhang P."/>
        </authorList>
    </citation>
    <scope>NUCLEOTIDE SEQUENCE [LARGE SCALE GENOMIC DNA]</scope>
    <source>
        <strain evidence="7">DYQJB</strain>
        <tissue evidence="7">Leaf</tissue>
    </source>
</reference>
<evidence type="ECO:0000256" key="5">
    <source>
        <dbReference type="SAM" id="Phobius"/>
    </source>
</evidence>
<feature type="compositionally biased region" description="Acidic residues" evidence="4">
    <location>
        <begin position="68"/>
        <end position="80"/>
    </location>
</feature>
<dbReference type="SUPFAM" id="SSF54928">
    <property type="entry name" value="RNA-binding domain, RBD"/>
    <property type="match status" value="1"/>
</dbReference>
<evidence type="ECO:0000313" key="8">
    <source>
        <dbReference type="Proteomes" id="UP001603857"/>
    </source>
</evidence>
<dbReference type="Gene3D" id="3.30.70.330">
    <property type="match status" value="1"/>
</dbReference>
<sequence length="348" mass="39216">MAKKRKLRTSDPDPDKPIEPTQEDQETAELHHPQPQPPQQQKPKPTPQNPNAMSLDELAQEEQHQQQDPEEEEEDEDEEDGLQKPETLEEDQPHTLEAANHDAEANGTEEEEENEDLTLDEEPVEKLLEPFTKEQLHSLVKQAVEKFPEFIDSICQLTDVDPTHRKIFVHGLGWDATAETLTSIFGKYGEIEDYKAVTDKVSDKSKGYAFILFKHSLVNIPAGDVAQECRQTQRLLAPPTPLLIKDVFSALQKISVQTGRGRMSRKKGIIVHLMHSCCEKEMKFLVRTLVGNLRIGAMLGTVLPVLAYAVAMNSCPTLHKEGTVANLKEKLQVHSAIVCFLPMSKFIH</sequence>
<evidence type="ECO:0000256" key="3">
    <source>
        <dbReference type="PROSITE-ProRule" id="PRU00176"/>
    </source>
</evidence>
<dbReference type="InterPro" id="IPR012677">
    <property type="entry name" value="Nucleotide-bd_a/b_plait_sf"/>
</dbReference>
<proteinExistence type="inferred from homology"/>
<dbReference type="InterPro" id="IPR012308">
    <property type="entry name" value="DNA_ligase_ATP-dep_N"/>
</dbReference>
<keyword evidence="8" id="KW-1185">Reference proteome</keyword>
<dbReference type="InterPro" id="IPR050191">
    <property type="entry name" value="ATP-dep_DNA_ligase"/>
</dbReference>
<keyword evidence="3" id="KW-0694">RNA-binding</keyword>
<dbReference type="GO" id="GO:0016874">
    <property type="term" value="F:ligase activity"/>
    <property type="evidence" value="ECO:0007669"/>
    <property type="project" value="UniProtKB-KW"/>
</dbReference>
<keyword evidence="2" id="KW-0436">Ligase</keyword>
<dbReference type="Gene3D" id="1.10.3260.10">
    <property type="entry name" value="DNA ligase, ATP-dependent, N-terminal domain"/>
    <property type="match status" value="1"/>
</dbReference>
<comment type="similarity">
    <text evidence="1">Belongs to the ATP-dependent DNA ligase family.</text>
</comment>
<feature type="transmembrane region" description="Helical" evidence="5">
    <location>
        <begin position="289"/>
        <end position="311"/>
    </location>
</feature>
<dbReference type="GO" id="GO:0003723">
    <property type="term" value="F:RNA binding"/>
    <property type="evidence" value="ECO:0007669"/>
    <property type="project" value="UniProtKB-UniRule"/>
</dbReference>
<dbReference type="SMART" id="SM00360">
    <property type="entry name" value="RRM"/>
    <property type="match status" value="1"/>
</dbReference>
<keyword evidence="5" id="KW-0472">Membrane</keyword>
<evidence type="ECO:0000256" key="2">
    <source>
        <dbReference type="ARBA" id="ARBA00022598"/>
    </source>
</evidence>
<dbReference type="InterPro" id="IPR036599">
    <property type="entry name" value="DNA_ligase_N_sf"/>
</dbReference>
<feature type="compositionally biased region" description="Basic and acidic residues" evidence="4">
    <location>
        <begin position="81"/>
        <end position="104"/>
    </location>
</feature>